<dbReference type="InterPro" id="IPR008979">
    <property type="entry name" value="Galactose-bd-like_sf"/>
</dbReference>
<dbReference type="Gene3D" id="2.60.120.260">
    <property type="entry name" value="Galactose-binding domain-like"/>
    <property type="match status" value="2"/>
</dbReference>
<comment type="caution">
    <text evidence="2">The sequence shown here is derived from an EMBL/GenBank/DDBJ whole genome shotgun (WGS) entry which is preliminary data.</text>
</comment>
<dbReference type="Proteomes" id="UP000603141">
    <property type="component" value="Unassembled WGS sequence"/>
</dbReference>
<dbReference type="RefSeq" id="WP_200272545.1">
    <property type="nucleotide sequence ID" value="NZ_JAENIJ010000030.1"/>
</dbReference>
<dbReference type="InterPro" id="IPR000421">
    <property type="entry name" value="FA58C"/>
</dbReference>
<dbReference type="AlphaFoldDB" id="A0A934VXJ5"/>
<keyword evidence="3" id="KW-1185">Reference proteome</keyword>
<organism evidence="2 3">
    <name type="scientific">Luteolibacter pohnpeiensis</name>
    <dbReference type="NCBI Taxonomy" id="454153"/>
    <lineage>
        <taxon>Bacteria</taxon>
        <taxon>Pseudomonadati</taxon>
        <taxon>Verrucomicrobiota</taxon>
        <taxon>Verrucomicrobiia</taxon>
        <taxon>Verrucomicrobiales</taxon>
        <taxon>Verrucomicrobiaceae</taxon>
        <taxon>Luteolibacter</taxon>
    </lineage>
</organism>
<evidence type="ECO:0000259" key="1">
    <source>
        <dbReference type="Pfam" id="PF00754"/>
    </source>
</evidence>
<feature type="domain" description="F5/8 type C" evidence="1">
    <location>
        <begin position="287"/>
        <end position="390"/>
    </location>
</feature>
<evidence type="ECO:0000313" key="2">
    <source>
        <dbReference type="EMBL" id="MBK1883913.1"/>
    </source>
</evidence>
<dbReference type="InterPro" id="IPR013320">
    <property type="entry name" value="ConA-like_dom_sf"/>
</dbReference>
<name>A0A934VXJ5_9BACT</name>
<dbReference type="SUPFAM" id="SSF49785">
    <property type="entry name" value="Galactose-binding domain-like"/>
    <property type="match status" value="1"/>
</dbReference>
<dbReference type="Gene3D" id="2.60.120.200">
    <property type="match status" value="1"/>
</dbReference>
<sequence length="792" mass="84270">MSEFTFSYQGTLLNLNNRDGTGVDVVTVSATSGTQDPAAAEGTNMLFDGLTTTKWFRAEALVTGNELVIDFGTAPPTFDSYNFANANDNATYIRTPISWTLAGSDDGTDWIPLDVRSNEATVRTNYAYQVGYDIPDAIPPVIDYFNSYSTDTAGYSAIMLNGSSTYLAWVTGNTSVVNLIGPSGTPISVPLNAETGYAVTPPSNATSVYTLQAIAPSGGEETATATVRTVVGGSSTYQYVRYTPMKRRGGTVPGEVQLSEFQFFNGSSQLTVSAVSNIGGSNGDPASTSTETAASLIDNNTATKWYDGNSAPVIFDFGTPQTFDGYRFATGNDAASRDPIQWTLEGSNDQSTWTMIENVDFDYPVPLERNRSSYDIPLPGSSISPRIVEFTGSASEIFVGESVTLTYSVGGATSVSLNGEVLPAFSGEVVVTPTVSTTYTLTVATATSTEALTASFDVVVYDDPGLDGIDYDDFASAGADIRVAGSAEVTDGVLRLTPDEGSQSGAAYFYKKLNGTAGFEMTFGLHLNIDTPVALPPADGIAVVIHNADGGVSNVGTGETGIASNSLNIMFKSFDFTAINSSVVQVLSGTTALSQATSIYQTPGTEIIGIPEVLDSAGNVVAGGYPYTLATLSTERAYQVRIVYVPGDLDVYFDGIAVIQNVDVNLEDIGATDENGFSYFGFTARTGLYTENNDIVDWKVQMGDFTEDHDFGMMKTIYKTAPGSDVPTDYDLVWYGHSGYSYDVEYTSDLVNWSPLITIDGLDGQLGYSVQSLPDTPMEFYRVVESESTPEQ</sequence>
<evidence type="ECO:0000313" key="3">
    <source>
        <dbReference type="Proteomes" id="UP000603141"/>
    </source>
</evidence>
<dbReference type="SUPFAM" id="SSF49899">
    <property type="entry name" value="Concanavalin A-like lectins/glucanases"/>
    <property type="match status" value="1"/>
</dbReference>
<dbReference type="Pfam" id="PF00754">
    <property type="entry name" value="F5_F8_type_C"/>
    <property type="match status" value="1"/>
</dbReference>
<gene>
    <name evidence="2" type="ORF">JIN85_15955</name>
</gene>
<reference evidence="2" key="1">
    <citation type="submission" date="2021-01" db="EMBL/GenBank/DDBJ databases">
        <title>Modified the classification status of verrucomicrobia.</title>
        <authorList>
            <person name="Feng X."/>
        </authorList>
    </citation>
    <scope>NUCLEOTIDE SEQUENCE</scope>
    <source>
        <strain evidence="2">KCTC 22041</strain>
    </source>
</reference>
<proteinExistence type="predicted"/>
<protein>
    <submittedName>
        <fullName evidence="2">Discoidin domain-containing protein</fullName>
    </submittedName>
</protein>
<dbReference type="EMBL" id="JAENIJ010000030">
    <property type="protein sequence ID" value="MBK1883913.1"/>
    <property type="molecule type" value="Genomic_DNA"/>
</dbReference>
<accession>A0A934VXJ5</accession>